<evidence type="ECO:0000313" key="2">
    <source>
        <dbReference type="EMBL" id="VUC33898.1"/>
    </source>
</evidence>
<dbReference type="InterPro" id="IPR021858">
    <property type="entry name" value="Fun_TF"/>
</dbReference>
<accession>A0ABY6URR1</accession>
<proteinExistence type="predicted"/>
<keyword evidence="1" id="KW-0539">Nucleus</keyword>
<evidence type="ECO:0000313" key="3">
    <source>
        <dbReference type="Proteomes" id="UP000766486"/>
    </source>
</evidence>
<keyword evidence="3" id="KW-1185">Reference proteome</keyword>
<dbReference type="Pfam" id="PF11951">
    <property type="entry name" value="Fungal_trans_2"/>
    <property type="match status" value="1"/>
</dbReference>
<evidence type="ECO:0000256" key="1">
    <source>
        <dbReference type="ARBA" id="ARBA00023242"/>
    </source>
</evidence>
<dbReference type="EMBL" id="CABFNS010000872">
    <property type="protein sequence ID" value="VUC33898.1"/>
    <property type="molecule type" value="Genomic_DNA"/>
</dbReference>
<gene>
    <name evidence="2" type="ORF">CLO192961_LOCUS362904</name>
</gene>
<reference evidence="2 3" key="1">
    <citation type="submission" date="2019-06" db="EMBL/GenBank/DDBJ databases">
        <authorList>
            <person name="Broberg M."/>
        </authorList>
    </citation>
    <scope>NUCLEOTIDE SEQUENCE [LARGE SCALE GENOMIC DNA]</scope>
</reference>
<comment type="caution">
    <text evidence="2">The sequence shown here is derived from an EMBL/GenBank/DDBJ whole genome shotgun (WGS) entry which is preliminary data.</text>
</comment>
<protein>
    <submittedName>
        <fullName evidence="2">Uncharacterized protein</fullName>
    </submittedName>
</protein>
<name>A0ABY6URR1_BIOOC</name>
<dbReference type="Proteomes" id="UP000766486">
    <property type="component" value="Unassembled WGS sequence"/>
</dbReference>
<sequence length="166" mass="18485">MALAGHHISSPSMLSHRHASLHLLRQSLGAYNDAETMYSVLDTIILLFSPDACECTHLKGAHDLLEACIGIRILALSSRVEAQGLITNRIEYLANLVDRWDAITSLLSREDRVFPCTYFEAVEANQPKRERNFFGLCGCSTSLAKIVVWVARLGAQMRKRVLAAIF</sequence>
<organism evidence="2 3">
    <name type="scientific">Bionectria ochroleuca</name>
    <name type="common">Gliocladium roseum</name>
    <dbReference type="NCBI Taxonomy" id="29856"/>
    <lineage>
        <taxon>Eukaryota</taxon>
        <taxon>Fungi</taxon>
        <taxon>Dikarya</taxon>
        <taxon>Ascomycota</taxon>
        <taxon>Pezizomycotina</taxon>
        <taxon>Sordariomycetes</taxon>
        <taxon>Hypocreomycetidae</taxon>
        <taxon>Hypocreales</taxon>
        <taxon>Bionectriaceae</taxon>
        <taxon>Clonostachys</taxon>
    </lineage>
</organism>